<dbReference type="GeneID" id="20226612"/>
<dbReference type="Proteomes" id="UP000002729">
    <property type="component" value="Unassembled WGS sequence"/>
</dbReference>
<dbReference type="eggNOG" id="ENOG502S1EB">
    <property type="taxonomic scope" value="Eukaryota"/>
</dbReference>
<organism evidence="3">
    <name type="scientific">Aureococcus anophagefferens</name>
    <name type="common">Harmful bloom alga</name>
    <dbReference type="NCBI Taxonomy" id="44056"/>
    <lineage>
        <taxon>Eukaryota</taxon>
        <taxon>Sar</taxon>
        <taxon>Stramenopiles</taxon>
        <taxon>Ochrophyta</taxon>
        <taxon>Pelagophyceae</taxon>
        <taxon>Pelagomonadales</taxon>
        <taxon>Pelagomonadaceae</taxon>
        <taxon>Aureococcus</taxon>
    </lineage>
</organism>
<gene>
    <name evidence="2" type="ORF">AURANDRAFT_68111</name>
</gene>
<reference evidence="2 3" key="1">
    <citation type="journal article" date="2011" name="Proc. Natl. Acad. Sci. U.S.A.">
        <title>Niche of harmful alga Aureococcus anophagefferens revealed through ecogenomics.</title>
        <authorList>
            <person name="Gobler C.J."/>
            <person name="Berry D.L."/>
            <person name="Dyhrman S.T."/>
            <person name="Wilhelm S.W."/>
            <person name="Salamov A."/>
            <person name="Lobanov A.V."/>
            <person name="Zhang Y."/>
            <person name="Collier J.L."/>
            <person name="Wurch L.L."/>
            <person name="Kustka A.B."/>
            <person name="Dill B.D."/>
            <person name="Shah M."/>
            <person name="VerBerkmoes N.C."/>
            <person name="Kuo A."/>
            <person name="Terry A."/>
            <person name="Pangilinan J."/>
            <person name="Lindquist E.A."/>
            <person name="Lucas S."/>
            <person name="Paulsen I.T."/>
            <person name="Hattenrath-Lehmann T.K."/>
            <person name="Talmage S.C."/>
            <person name="Walker E.A."/>
            <person name="Koch F."/>
            <person name="Burson A.M."/>
            <person name="Marcoval M.A."/>
            <person name="Tang Y.Z."/>
            <person name="Lecleir G.R."/>
            <person name="Coyne K.J."/>
            <person name="Berg G.M."/>
            <person name="Bertrand E.M."/>
            <person name="Saito M.A."/>
            <person name="Gladyshev V.N."/>
            <person name="Grigoriev I.V."/>
        </authorList>
    </citation>
    <scope>NUCLEOTIDE SEQUENCE [LARGE SCALE GENOMIC DNA]</scope>
    <source>
        <strain evidence="3">CCMP 1984</strain>
    </source>
</reference>
<dbReference type="AlphaFoldDB" id="F0YNI7"/>
<name>F0YNI7_AURAN</name>
<dbReference type="RefSeq" id="XP_009041976.1">
    <property type="nucleotide sequence ID" value="XM_009043728.1"/>
</dbReference>
<sequence length="885" mass="95729">MDSDDEDLREPTVQLEASTCNTCAKDKRTHWFPTVPFAGLNSLTRYRKHIVLPPTDMISWCLDFDSVKNDIASWHAYSSLEKSLLLSNVVRIEHLFKACLTLLRYSITSDMLRGVLVAATVFKWASGVADAAKDGLAIALHAQSKSSLHGWVAGSEVTTRGLRRALLRRGDVAFVEILAPFAYEAATSRLWDILLVEGFSGPVATLVRIVRRLHGNVVIIHWCLDTYPSLPTIAAIDADGFLTNSRLLAARGFEVAGGALDLQSAWFPTADLAPRGFAALAVDPDEMSSDSAFVSETNNAKNLVVYLGQPSQGKKMLANVLMSIHRNVSGARLAIYGTAWDRFALWDNDHAILVACCWQGALPSDEIARLYSEASVVLGTTDSSQRRLGMVNNRVFEALACGGGRLISVEEQGEDGFPELQAMLRGHGDVVYSATSAAAAVASLLTAQRATPMVIRNDAAAAREHITDRHTYDARAAGILENAAQWHGDGRPRLSRPLLLLVVDGGSAADWALFYGLLPALLALDHSWRVQVVDVTTFVLADCAGAALVAARGSWGAGAVRAVAALDEVAACAVGSGINGEPRRPSTALFLKRGFVDGEVLPPDVQCSEMLRFDAIFHDCLDALPTCLEDHPNAQIALGVDLEAFRQKLSAASLFWTSRHYRVILGTSAPWYRIQRSLQNSAGGCILAFILPSWHGESSGTLVNRTGCVDVRRTLRMEAFPAALRAGVSLEVPCAPQTGCAFLVLAGLASGIPLRVTDDNPTLSKLSQLNQANLSQLFSLESLSHTLRHVWSCSLPVTVRRTDFVPPDDGVWCVRVNEMELLCQGDTQDHATANFELVSDFDTAPVVQVSAVIRAPAQGNVSTLIVVRRSYFVPVTLISEAWAQT</sequence>
<dbReference type="InParanoid" id="F0YNI7"/>
<dbReference type="KEGG" id="aaf:AURANDRAFT_68111"/>
<accession>F0YNI7</accession>
<proteinExistence type="predicted"/>
<dbReference type="Pfam" id="PF13524">
    <property type="entry name" value="Glyco_trans_1_2"/>
    <property type="match status" value="1"/>
</dbReference>
<dbReference type="InterPro" id="IPR055259">
    <property type="entry name" value="YkvP/CgeB_Glyco_trans-like"/>
</dbReference>
<evidence type="ECO:0000313" key="3">
    <source>
        <dbReference type="Proteomes" id="UP000002729"/>
    </source>
</evidence>
<protein>
    <recommendedName>
        <fullName evidence="1">Spore protein YkvP/CgeB glycosyl transferase-like domain-containing protein</fullName>
    </recommendedName>
</protein>
<dbReference type="OrthoDB" id="204665at2759"/>
<evidence type="ECO:0000259" key="1">
    <source>
        <dbReference type="Pfam" id="PF13524"/>
    </source>
</evidence>
<evidence type="ECO:0000313" key="2">
    <source>
        <dbReference type="EMBL" id="EGB03330.1"/>
    </source>
</evidence>
<dbReference type="EMBL" id="GL833176">
    <property type="protein sequence ID" value="EGB03330.1"/>
    <property type="molecule type" value="Genomic_DNA"/>
</dbReference>
<feature type="domain" description="Spore protein YkvP/CgeB glycosyl transferase-like" evidence="1">
    <location>
        <begin position="324"/>
        <end position="480"/>
    </location>
</feature>
<keyword evidence="3" id="KW-1185">Reference proteome</keyword>